<accession>A0A550JAE7</accession>
<organism evidence="1 2">
    <name type="scientific">Trichloromonas acetexigens</name>
    <dbReference type="NCBI Taxonomy" id="38815"/>
    <lineage>
        <taxon>Bacteria</taxon>
        <taxon>Pseudomonadati</taxon>
        <taxon>Thermodesulfobacteriota</taxon>
        <taxon>Desulfuromonadia</taxon>
        <taxon>Desulfuromonadales</taxon>
        <taxon>Trichloromonadaceae</taxon>
        <taxon>Trichloromonas</taxon>
    </lineage>
</organism>
<proteinExistence type="predicted"/>
<gene>
    <name evidence="1" type="ORF">FL622_11320</name>
</gene>
<evidence type="ECO:0000313" key="1">
    <source>
        <dbReference type="EMBL" id="TRO80220.1"/>
    </source>
</evidence>
<name>A0A550JAE7_9BACT</name>
<dbReference type="EMBL" id="VJVV01000008">
    <property type="protein sequence ID" value="TRO80220.1"/>
    <property type="molecule type" value="Genomic_DNA"/>
</dbReference>
<dbReference type="RefSeq" id="WP_140396687.1">
    <property type="nucleotide sequence ID" value="NZ_FOJJ01000040.1"/>
</dbReference>
<evidence type="ECO:0000313" key="2">
    <source>
        <dbReference type="Proteomes" id="UP000317155"/>
    </source>
</evidence>
<sequence length="90" mass="9984">MAYVTFGPHQKTSGCFGPFFTKLLPTGFWPRFPGGYDGGVEELGGAFFQQDAVIDFLADGTLNRENMSIAYPHWKDVGMFLNFCNYSAGQ</sequence>
<dbReference type="AlphaFoldDB" id="A0A550JAE7"/>
<dbReference type="Proteomes" id="UP000317155">
    <property type="component" value="Unassembled WGS sequence"/>
</dbReference>
<protein>
    <submittedName>
        <fullName evidence="1">Uncharacterized protein</fullName>
    </submittedName>
</protein>
<reference evidence="1 2" key="1">
    <citation type="submission" date="2019-07" db="EMBL/GenBank/DDBJ databases">
        <title>Insights of Desulfuromonas acetexigens electromicrobiology.</title>
        <authorList>
            <person name="Katuri K."/>
            <person name="Sapireddy V."/>
            <person name="Shaw D.R."/>
            <person name="Saikaly P."/>
        </authorList>
    </citation>
    <scope>NUCLEOTIDE SEQUENCE [LARGE SCALE GENOMIC DNA]</scope>
    <source>
        <strain evidence="1 2">2873</strain>
    </source>
</reference>
<comment type="caution">
    <text evidence="1">The sequence shown here is derived from an EMBL/GenBank/DDBJ whole genome shotgun (WGS) entry which is preliminary data.</text>
</comment>
<keyword evidence="2" id="KW-1185">Reference proteome</keyword>